<evidence type="ECO:0000313" key="2">
    <source>
        <dbReference type="EMBL" id="NJP45661.1"/>
    </source>
</evidence>
<feature type="compositionally biased region" description="Low complexity" evidence="1">
    <location>
        <begin position="604"/>
        <end position="617"/>
    </location>
</feature>
<comment type="caution">
    <text evidence="2">The sequence shown here is derived from an EMBL/GenBank/DDBJ whole genome shotgun (WGS) entry which is preliminary data.</text>
</comment>
<accession>A0ABX0ZVM8</accession>
<dbReference type="EMBL" id="JAATEJ010000016">
    <property type="protein sequence ID" value="NJP45661.1"/>
    <property type="molecule type" value="Genomic_DNA"/>
</dbReference>
<evidence type="ECO:0000256" key="1">
    <source>
        <dbReference type="SAM" id="MobiDB-lite"/>
    </source>
</evidence>
<feature type="compositionally biased region" description="Pro residues" evidence="1">
    <location>
        <begin position="265"/>
        <end position="281"/>
    </location>
</feature>
<evidence type="ECO:0000313" key="3">
    <source>
        <dbReference type="Proteomes" id="UP000734511"/>
    </source>
</evidence>
<feature type="compositionally biased region" description="Low complexity" evidence="1">
    <location>
        <begin position="577"/>
        <end position="595"/>
    </location>
</feature>
<feature type="region of interest" description="Disordered" evidence="1">
    <location>
        <begin position="264"/>
        <end position="305"/>
    </location>
</feature>
<dbReference type="RefSeq" id="WP_167984519.1">
    <property type="nucleotide sequence ID" value="NZ_JAATEJ010000016.1"/>
</dbReference>
<feature type="compositionally biased region" description="Gly residues" evidence="1">
    <location>
        <begin position="370"/>
        <end position="389"/>
    </location>
</feature>
<protein>
    <submittedName>
        <fullName evidence="2">Uncharacterized protein</fullName>
    </submittedName>
</protein>
<feature type="compositionally biased region" description="Basic and acidic residues" evidence="1">
    <location>
        <begin position="356"/>
        <end position="369"/>
    </location>
</feature>
<proteinExistence type="predicted"/>
<feature type="region of interest" description="Disordered" evidence="1">
    <location>
        <begin position="319"/>
        <end position="617"/>
    </location>
</feature>
<dbReference type="Proteomes" id="UP000734511">
    <property type="component" value="Unassembled WGS sequence"/>
</dbReference>
<feature type="compositionally biased region" description="Low complexity" evidence="1">
    <location>
        <begin position="510"/>
        <end position="565"/>
    </location>
</feature>
<name>A0ABX0ZVM8_9ACTN</name>
<reference evidence="2 3" key="1">
    <citation type="submission" date="2020-03" db="EMBL/GenBank/DDBJ databases">
        <title>WGS of actinomycetes isolated from Thailand.</title>
        <authorList>
            <person name="Thawai C."/>
        </authorList>
    </citation>
    <scope>NUCLEOTIDE SEQUENCE [LARGE SCALE GENOMIC DNA]</scope>
    <source>
        <strain evidence="2 3">PRB2-1</strain>
    </source>
</reference>
<keyword evidence="3" id="KW-1185">Reference proteome</keyword>
<gene>
    <name evidence="2" type="ORF">HCN08_19970</name>
</gene>
<sequence length="617" mass="63859">MDTDTTAPGGWSAVVYGRTYQVDHWWRARPDGLGESSPVGSMVRATVAGGRRLRTEEPRFVLGRGAHGLLVGGACMLSLLDDTMDKDEHGRPLYGFVGWHTPDRSAAVPSLEALHREFAGWAGPVYREWTALTWNARTQRAADPRISVSGPAPWAAASGRAAPAADGTVADGLAEGALGSVREPAEPGDAPASPAGSVWLPAEPYSVHLLPGSEAGQVWAAARERPWERAVLVTGWRETRDADFAALTHLCSADITHYRRERVPVSPPVAPPPLPPRPPARAVPYDRPTAPDPEEGEDDGLHNLFGLGPAVRGFLGDVRRTFSSPDAPRPARGASRQQPSAPGGMRRASAYEEDSDRDRERDRTRRRGGDAGGFQPGRAGGPETYGGRTGDPDPYRGGAGSPGRPGRTGDPDPYRGGAGSPGRPGRTGDPDPYRGRAGRPDPYGGRTGDPDPYGGREFEGAYAEPDPAGAGPGPAPVVGWTHDVAADQSDYSDYFGGFDDEPEPSPRPPRATAAPEPSAAAAREPDAAPAAEPEAASDPESGAAAARQPDAAPASEPDAAPAGESGADPAREPVPEPASDAGPAPAPGADTAPGDQGVPHDDAGPAAGPDPYAGGGV</sequence>
<feature type="compositionally biased region" description="Low complexity" evidence="1">
    <location>
        <begin position="460"/>
        <end position="469"/>
    </location>
</feature>
<organism evidence="2 3">
    <name type="scientific">Actinacidiphila epipremni</name>
    <dbReference type="NCBI Taxonomy" id="2053013"/>
    <lineage>
        <taxon>Bacteria</taxon>
        <taxon>Bacillati</taxon>
        <taxon>Actinomycetota</taxon>
        <taxon>Actinomycetes</taxon>
        <taxon>Kitasatosporales</taxon>
        <taxon>Streptomycetaceae</taxon>
        <taxon>Actinacidiphila</taxon>
    </lineage>
</organism>